<feature type="region of interest" description="Disordered" evidence="1">
    <location>
        <begin position="61"/>
        <end position="297"/>
    </location>
</feature>
<evidence type="ECO:0000313" key="2">
    <source>
        <dbReference type="EMBL" id="KAK4121834.1"/>
    </source>
</evidence>
<name>A0AAN6TWC4_9PEZI</name>
<reference evidence="2" key="1">
    <citation type="journal article" date="2023" name="Mol. Phylogenet. Evol.">
        <title>Genome-scale phylogeny and comparative genomics of the fungal order Sordariales.</title>
        <authorList>
            <person name="Hensen N."/>
            <person name="Bonometti L."/>
            <person name="Westerberg I."/>
            <person name="Brannstrom I.O."/>
            <person name="Guillou S."/>
            <person name="Cros-Aarteil S."/>
            <person name="Calhoun S."/>
            <person name="Haridas S."/>
            <person name="Kuo A."/>
            <person name="Mondo S."/>
            <person name="Pangilinan J."/>
            <person name="Riley R."/>
            <person name="LaButti K."/>
            <person name="Andreopoulos B."/>
            <person name="Lipzen A."/>
            <person name="Chen C."/>
            <person name="Yan M."/>
            <person name="Daum C."/>
            <person name="Ng V."/>
            <person name="Clum A."/>
            <person name="Steindorff A."/>
            <person name="Ohm R.A."/>
            <person name="Martin F."/>
            <person name="Silar P."/>
            <person name="Natvig D.O."/>
            <person name="Lalanne C."/>
            <person name="Gautier V."/>
            <person name="Ament-Velasquez S.L."/>
            <person name="Kruys A."/>
            <person name="Hutchinson M.I."/>
            <person name="Powell A.J."/>
            <person name="Barry K."/>
            <person name="Miller A.N."/>
            <person name="Grigoriev I.V."/>
            <person name="Debuchy R."/>
            <person name="Gladieux P."/>
            <person name="Hiltunen Thoren M."/>
            <person name="Johannesson H."/>
        </authorList>
    </citation>
    <scope>NUCLEOTIDE SEQUENCE</scope>
    <source>
        <strain evidence="2">CBS 731.68</strain>
    </source>
</reference>
<feature type="compositionally biased region" description="Polar residues" evidence="1">
    <location>
        <begin position="428"/>
        <end position="443"/>
    </location>
</feature>
<reference evidence="2" key="2">
    <citation type="submission" date="2023-05" db="EMBL/GenBank/DDBJ databases">
        <authorList>
            <consortium name="Lawrence Berkeley National Laboratory"/>
            <person name="Steindorff A."/>
            <person name="Hensen N."/>
            <person name="Bonometti L."/>
            <person name="Westerberg I."/>
            <person name="Brannstrom I.O."/>
            <person name="Guillou S."/>
            <person name="Cros-Aarteil S."/>
            <person name="Calhoun S."/>
            <person name="Haridas S."/>
            <person name="Kuo A."/>
            <person name="Mondo S."/>
            <person name="Pangilinan J."/>
            <person name="Riley R."/>
            <person name="Labutti K."/>
            <person name="Andreopoulos B."/>
            <person name="Lipzen A."/>
            <person name="Chen C."/>
            <person name="Yanf M."/>
            <person name="Daum C."/>
            <person name="Ng V."/>
            <person name="Clum A."/>
            <person name="Ohm R."/>
            <person name="Martin F."/>
            <person name="Silar P."/>
            <person name="Natvig D."/>
            <person name="Lalanne C."/>
            <person name="Gautier V."/>
            <person name="Ament-Velasquez S.L."/>
            <person name="Kruys A."/>
            <person name="Hutchinson M.I."/>
            <person name="Powell A.J."/>
            <person name="Barry K."/>
            <person name="Miller A.N."/>
            <person name="Grigoriev I.V."/>
            <person name="Debuchy R."/>
            <person name="Gladieux P."/>
            <person name="Thoren M.H."/>
            <person name="Johannesson H."/>
        </authorList>
    </citation>
    <scope>NUCLEOTIDE SEQUENCE</scope>
    <source>
        <strain evidence="2">CBS 731.68</strain>
    </source>
</reference>
<feature type="region of interest" description="Disordered" evidence="1">
    <location>
        <begin position="481"/>
        <end position="527"/>
    </location>
</feature>
<feature type="region of interest" description="Disordered" evidence="1">
    <location>
        <begin position="764"/>
        <end position="967"/>
    </location>
</feature>
<feature type="region of interest" description="Disordered" evidence="1">
    <location>
        <begin position="346"/>
        <end position="443"/>
    </location>
</feature>
<sequence length="1393" mass="152212">MMPREIPELDLDFKIYVDPSCLSELMSDETPTTEMPPSPEEVQEEPTVVPETLEEVITEEAVEGTEEVPQGAAAAEARATQEHPTQESDQAPPYVDAAIKEQQPGSEPMAKSSDKPSATEVKEVAQVTAEADETLTREDTPAPEPSPETEAVQELETGSGTGPEPEPVEEPVTETEQPLMPVTDDVVPKTETNDAAEPEQAEQSAADPIPELEKREHHRQCDEVIAPGPSSLITEAPSETPAEDAVLPQATQQAQDEESQDLPDTSKPRPNSKNTNVEEENCDRRRSFVDRKTSLRTEALIQAAARAVVAKIEKRKSGEAVRQDEDDFDNSLLSTGSQDTYILGDDVPSTYIARPSSSRRQSSDTHIRHIPPRSISSDDAGDSSSHNEPDDDVFSDRSARSSLCSLDAHDTDIKTPQAKEHLSRRESYASSTSHSPRAVSGFSTISGLSQYDDKHFIPTNRETRMPFRTPSEIRAMQMASPTPSVFNGSSPRSSKRFQQQSLSRLGSPTVSAQYSPRNRSTPPRLKPRKEAAPLVLLHVTLLPLRWVWGDVLNGLDSVMQGAKALSALDETTTTAEPYLSSFEPSEQLKMLRDAWRELQDRVGDTVLERGILLPHPQNDYEVLEERLLEALELPVRRRARILECGHYLGPANSHALEDESEDEDDLREGKTEEKRHWCNTCRNEIRYEDLGPGKVFRVKVYASNGLMRAGAWEACWKEMERVDVEVEPIVDVVVQNQLERLGVLQLELEEQQRRQELELELELRRTPEPEGLAKRAASPDEALRAPSRQQTEHDTAAQTALMSSPPPSAMQLTQSSTTLVRAATPSPYQAKSRPTEPIDTSEERRRRDEERLREIYGDTGPAPVPAQLPAPPMQAAVEHHHHSQSQPYLQSNALTTAHPPMPLLTDNSSPSLHHRHHTGSHQYQSDPHNTHPTPPPEDIYASGATHHQPASGRRNSAQGQSTRFRSNPIVLDENSGFVELLMEAFKVLLRDPKNVAIIVLCVFVVVMMKHRPGMGMEAGLQVQPGGGAVAPAGAGALLQAYQYQVEPRQEEVLAQVQAGWGTEMGDVVGGQVVEAGGASAKTVESEDSMQVPSPEVFVSEDVASRGTDTVTVIEEGGGMAEVEQTLEVEAVLADEQVSQPEVVGAEEVDGNGRMTDVCALPGLEYPVNMVGGVALYQEEPGVEEAVEGKAEHGSSRSLEEGEQVDLMDSNPIDDAAEAVPSDPDPEAAQTPSSFQAVEGAQTDVEQASDKDEFTAIAPSTDDLDTSIKVPADHKQKPIGDSCEADLDMDEAIPTTTTTSALSSTASLFIPGPFVTERKTVRVFETVTETVRVSVVTQTETVSTVVTAVPQTVEETVYETETVRITVSVPVEEQMGAKAKAKAKGTKGCKKGWF</sequence>
<feature type="compositionally biased region" description="Basic and acidic residues" evidence="1">
    <location>
        <begin position="407"/>
        <end position="427"/>
    </location>
</feature>
<feature type="region of interest" description="Disordered" evidence="1">
    <location>
        <begin position="26"/>
        <end position="48"/>
    </location>
</feature>
<gene>
    <name evidence="2" type="ORF">N657DRAFT_647319</name>
</gene>
<keyword evidence="3" id="KW-1185">Reference proteome</keyword>
<feature type="compositionally biased region" description="Polar residues" evidence="1">
    <location>
        <begin position="884"/>
        <end position="895"/>
    </location>
</feature>
<feature type="compositionally biased region" description="Low complexity" evidence="1">
    <location>
        <begin position="374"/>
        <end position="384"/>
    </location>
</feature>
<feature type="compositionally biased region" description="Polar residues" evidence="1">
    <location>
        <begin position="481"/>
        <end position="521"/>
    </location>
</feature>
<dbReference type="PANTHER" id="PTHR24216">
    <property type="entry name" value="PAXILLIN-RELATED"/>
    <property type="match status" value="1"/>
</dbReference>
<protein>
    <recommendedName>
        <fullName evidence="4">Pathway-specific nitrogen regulator</fullName>
    </recommendedName>
</protein>
<organism evidence="2 3">
    <name type="scientific">Parathielavia appendiculata</name>
    <dbReference type="NCBI Taxonomy" id="2587402"/>
    <lineage>
        <taxon>Eukaryota</taxon>
        <taxon>Fungi</taxon>
        <taxon>Dikarya</taxon>
        <taxon>Ascomycota</taxon>
        <taxon>Pezizomycotina</taxon>
        <taxon>Sordariomycetes</taxon>
        <taxon>Sordariomycetidae</taxon>
        <taxon>Sordariales</taxon>
        <taxon>Chaetomiaceae</taxon>
        <taxon>Parathielavia</taxon>
    </lineage>
</organism>
<feature type="compositionally biased region" description="Basic and acidic residues" evidence="1">
    <location>
        <begin position="211"/>
        <end position="222"/>
    </location>
</feature>
<evidence type="ECO:0008006" key="4">
    <source>
        <dbReference type="Google" id="ProtNLM"/>
    </source>
</evidence>
<dbReference type="EMBL" id="MU853232">
    <property type="protein sequence ID" value="KAK4121834.1"/>
    <property type="molecule type" value="Genomic_DNA"/>
</dbReference>
<feature type="compositionally biased region" description="Low complexity" evidence="1">
    <location>
        <begin position="67"/>
        <end position="78"/>
    </location>
</feature>
<proteinExistence type="predicted"/>
<feature type="region of interest" description="Disordered" evidence="1">
    <location>
        <begin position="313"/>
        <end position="333"/>
    </location>
</feature>
<feature type="region of interest" description="Disordered" evidence="1">
    <location>
        <begin position="1185"/>
        <end position="1204"/>
    </location>
</feature>
<feature type="compositionally biased region" description="Pro residues" evidence="1">
    <location>
        <begin position="862"/>
        <end position="872"/>
    </location>
</feature>
<feature type="compositionally biased region" description="Basic and acidic residues" evidence="1">
    <location>
        <begin position="1186"/>
        <end position="1199"/>
    </location>
</feature>
<dbReference type="RefSeq" id="XP_062645605.1">
    <property type="nucleotide sequence ID" value="XM_062793286.1"/>
</dbReference>
<evidence type="ECO:0000313" key="3">
    <source>
        <dbReference type="Proteomes" id="UP001302602"/>
    </source>
</evidence>
<feature type="compositionally biased region" description="Polar residues" evidence="1">
    <location>
        <begin position="953"/>
        <end position="965"/>
    </location>
</feature>
<feature type="region of interest" description="Disordered" evidence="1">
    <location>
        <begin position="1213"/>
        <end position="1278"/>
    </location>
</feature>
<accession>A0AAN6TWC4</accession>
<feature type="compositionally biased region" description="Basic and acidic residues" evidence="1">
    <location>
        <begin position="764"/>
        <end position="783"/>
    </location>
</feature>
<evidence type="ECO:0000256" key="1">
    <source>
        <dbReference type="SAM" id="MobiDB-lite"/>
    </source>
</evidence>
<feature type="compositionally biased region" description="Polar residues" evidence="1">
    <location>
        <begin position="920"/>
        <end position="931"/>
    </location>
</feature>
<feature type="compositionally biased region" description="Basic and acidic residues" evidence="1">
    <location>
        <begin position="313"/>
        <end position="323"/>
    </location>
</feature>
<feature type="compositionally biased region" description="Basic and acidic residues" evidence="1">
    <location>
        <begin position="282"/>
        <end position="295"/>
    </location>
</feature>
<dbReference type="GeneID" id="87830055"/>
<feature type="compositionally biased region" description="Basic and acidic residues" evidence="1">
    <location>
        <begin position="833"/>
        <end position="856"/>
    </location>
</feature>
<comment type="caution">
    <text evidence="2">The sequence shown here is derived from an EMBL/GenBank/DDBJ whole genome shotgun (WGS) entry which is preliminary data.</text>
</comment>
<dbReference type="Proteomes" id="UP001302602">
    <property type="component" value="Unassembled WGS sequence"/>
</dbReference>
<feature type="compositionally biased region" description="Polar residues" evidence="1">
    <location>
        <begin position="810"/>
        <end position="819"/>
    </location>
</feature>